<dbReference type="SUPFAM" id="SSF56176">
    <property type="entry name" value="FAD-binding/transporter-associated domain-like"/>
    <property type="match status" value="1"/>
</dbReference>
<organism evidence="4 5">
    <name type="scientific">Phenylobacterium deserti</name>
    <dbReference type="NCBI Taxonomy" id="1914756"/>
    <lineage>
        <taxon>Bacteria</taxon>
        <taxon>Pseudomonadati</taxon>
        <taxon>Pseudomonadota</taxon>
        <taxon>Alphaproteobacteria</taxon>
        <taxon>Caulobacterales</taxon>
        <taxon>Caulobacteraceae</taxon>
        <taxon>Phenylobacterium</taxon>
    </lineage>
</organism>
<dbReference type="Gene3D" id="3.30.43.10">
    <property type="entry name" value="Uridine Diphospho-n-acetylenolpyruvylglucosamine Reductase, domain 2"/>
    <property type="match status" value="1"/>
</dbReference>
<dbReference type="RefSeq" id="WP_111515969.1">
    <property type="nucleotide sequence ID" value="NZ_QFYR01000004.1"/>
</dbReference>
<dbReference type="InterPro" id="IPR036683">
    <property type="entry name" value="CO_DH_flav_C_dom_sf"/>
</dbReference>
<dbReference type="Proteomes" id="UP000249725">
    <property type="component" value="Unassembled WGS sequence"/>
</dbReference>
<keyword evidence="1" id="KW-0285">Flavoprotein</keyword>
<dbReference type="OrthoDB" id="9814706at2"/>
<gene>
    <name evidence="4" type="ORF">DJ018_15980</name>
</gene>
<sequence length="337" mass="36481">MRPFTYERPKAIAEAVSMARSEGAGHVNAPVQYLGGGTTLLDLMKLDVMQPTRLVDISRLDDRLLRGVSRNREGLRIGALSSMAELADNGMLARDYPVLQQSLWLAASQQLRNMARVGGNVLQRTRCPYFRDTSYSECNKRIPGSGCAAMDGVNRLHAVLGVSDKCIAAYPGDWAQGLAALDAVVEVLGPGGARSVPFGELHRPPGETPHIETSLQPGELITGFVVPGEPWPRSLYRKVRDRESYAFANASAAVALRMRGDVAEDIRIGLGGVATTPWRARTAEGMLRGKPLTEAAIRAAAEAEFAQARPREHNRFKVALGPATITRALLEAKAMEV</sequence>
<dbReference type="InterPro" id="IPR016166">
    <property type="entry name" value="FAD-bd_PCMH"/>
</dbReference>
<dbReference type="PANTHER" id="PTHR42659:SF1">
    <property type="entry name" value="OXIDOREDUCTASE"/>
    <property type="match status" value="1"/>
</dbReference>
<dbReference type="AlphaFoldDB" id="A0A328ADF0"/>
<dbReference type="InterPro" id="IPR016167">
    <property type="entry name" value="FAD-bd_PCMH_sub1"/>
</dbReference>
<dbReference type="Pfam" id="PF00941">
    <property type="entry name" value="FAD_binding_5"/>
    <property type="match status" value="1"/>
</dbReference>
<evidence type="ECO:0000313" key="5">
    <source>
        <dbReference type="Proteomes" id="UP000249725"/>
    </source>
</evidence>
<evidence type="ECO:0000259" key="3">
    <source>
        <dbReference type="PROSITE" id="PS51387"/>
    </source>
</evidence>
<accession>A0A328ADF0</accession>
<dbReference type="PANTHER" id="PTHR42659">
    <property type="entry name" value="XANTHINE DEHYDROGENASE SUBUNIT C-RELATED"/>
    <property type="match status" value="1"/>
</dbReference>
<evidence type="ECO:0000256" key="2">
    <source>
        <dbReference type="ARBA" id="ARBA00022827"/>
    </source>
</evidence>
<dbReference type="PROSITE" id="PS51387">
    <property type="entry name" value="FAD_PCMH"/>
    <property type="match status" value="1"/>
</dbReference>
<dbReference type="GO" id="GO:0071949">
    <property type="term" value="F:FAD binding"/>
    <property type="evidence" value="ECO:0007669"/>
    <property type="project" value="InterPro"/>
</dbReference>
<proteinExistence type="predicted"/>
<dbReference type="Gene3D" id="3.30.465.10">
    <property type="match status" value="2"/>
</dbReference>
<dbReference type="InterPro" id="IPR051312">
    <property type="entry name" value="Diverse_Substr_Oxidored"/>
</dbReference>
<dbReference type="SMART" id="SM01092">
    <property type="entry name" value="CO_deh_flav_C"/>
    <property type="match status" value="1"/>
</dbReference>
<name>A0A328ADF0_9CAUL</name>
<dbReference type="Pfam" id="PF03450">
    <property type="entry name" value="CO_deh_flav_C"/>
    <property type="match status" value="1"/>
</dbReference>
<dbReference type="InterPro" id="IPR036318">
    <property type="entry name" value="FAD-bd_PCMH-like_sf"/>
</dbReference>
<dbReference type="Gene3D" id="3.30.390.50">
    <property type="entry name" value="CO dehydrogenase flavoprotein, C-terminal domain"/>
    <property type="match status" value="1"/>
</dbReference>
<dbReference type="EMBL" id="QFYR01000004">
    <property type="protein sequence ID" value="RAK51434.1"/>
    <property type="molecule type" value="Genomic_DNA"/>
</dbReference>
<evidence type="ECO:0000313" key="4">
    <source>
        <dbReference type="EMBL" id="RAK51434.1"/>
    </source>
</evidence>
<keyword evidence="2" id="KW-0274">FAD</keyword>
<dbReference type="InterPro" id="IPR016169">
    <property type="entry name" value="FAD-bd_PCMH_sub2"/>
</dbReference>
<reference evidence="5" key="1">
    <citation type="submission" date="2018-05" db="EMBL/GenBank/DDBJ databases">
        <authorList>
            <person name="Li X."/>
        </authorList>
    </citation>
    <scope>NUCLEOTIDE SEQUENCE [LARGE SCALE GENOMIC DNA]</scope>
    <source>
        <strain evidence="5">YIM 73061</strain>
    </source>
</reference>
<comment type="caution">
    <text evidence="4">The sequence shown here is derived from an EMBL/GenBank/DDBJ whole genome shotgun (WGS) entry which is preliminary data.</text>
</comment>
<protein>
    <submittedName>
        <fullName evidence="4">Xanthine dehydrogenase family protein subunit M</fullName>
    </submittedName>
</protein>
<feature type="domain" description="FAD-binding PCMH-type" evidence="3">
    <location>
        <begin position="1"/>
        <end position="231"/>
    </location>
</feature>
<evidence type="ECO:0000256" key="1">
    <source>
        <dbReference type="ARBA" id="ARBA00022630"/>
    </source>
</evidence>
<dbReference type="InterPro" id="IPR005107">
    <property type="entry name" value="CO_DH_flav_C"/>
</dbReference>
<dbReference type="SUPFAM" id="SSF55447">
    <property type="entry name" value="CO dehydrogenase flavoprotein C-terminal domain-like"/>
    <property type="match status" value="1"/>
</dbReference>
<keyword evidence="5" id="KW-1185">Reference proteome</keyword>
<dbReference type="GO" id="GO:0016491">
    <property type="term" value="F:oxidoreductase activity"/>
    <property type="evidence" value="ECO:0007669"/>
    <property type="project" value="InterPro"/>
</dbReference>
<dbReference type="InterPro" id="IPR002346">
    <property type="entry name" value="Mopterin_DH_FAD-bd"/>
</dbReference>